<protein>
    <recommendedName>
        <fullName evidence="3">Lipoprotein</fullName>
    </recommendedName>
</protein>
<evidence type="ECO:0008006" key="3">
    <source>
        <dbReference type="Google" id="ProtNLM"/>
    </source>
</evidence>
<gene>
    <name evidence="1" type="ORF">MXM28_22695</name>
</gene>
<evidence type="ECO:0000313" key="1">
    <source>
        <dbReference type="EMBL" id="MEB6412475.1"/>
    </source>
</evidence>
<evidence type="ECO:0000313" key="2">
    <source>
        <dbReference type="Proteomes" id="UP001306510"/>
    </source>
</evidence>
<dbReference type="Proteomes" id="UP001306510">
    <property type="component" value="Unassembled WGS sequence"/>
</dbReference>
<dbReference type="RefSeq" id="WP_325848976.1">
    <property type="nucleotide sequence ID" value="NZ_JALLMC010000014.1"/>
</dbReference>
<sequence>MKTRLLITAITFLMFGCSGHEREYNFKMDYPVDAARLSLGGDIHVNIDCVKREVNVISDSSNGIFSRHINKRLSNICYKKAEKFDVVYRFEPAKGVKQNMIATHYPRVPPASNTDKLSDGDS</sequence>
<dbReference type="EMBL" id="JALLMC010000014">
    <property type="protein sequence ID" value="MEB6412475.1"/>
    <property type="molecule type" value="Genomic_DNA"/>
</dbReference>
<reference evidence="1 2" key="1">
    <citation type="submission" date="2022-04" db="EMBL/GenBank/DDBJ databases">
        <title>Whole genome surviellance of AMR bacteria from Assam, India: One Health Study.</title>
        <authorList>
            <person name="Mendem S.K."/>
            <person name="Rakshit O."/>
            <person name="Murugesan D."/>
            <person name="Shome R."/>
            <person name="Raisen C."/>
            <person name="Holmes M.A."/>
            <person name="Saikia K."/>
            <person name="Shome B.R."/>
        </authorList>
    </citation>
    <scope>NUCLEOTIDE SEQUENCE [LARGE SCALE GENOMIC DNA]</scope>
    <source>
        <strain evidence="1 2">MGG-11lp</strain>
    </source>
</reference>
<organism evidence="1 2">
    <name type="scientific">Enterobacter vonholyi</name>
    <dbReference type="NCBI Taxonomy" id="2797505"/>
    <lineage>
        <taxon>Bacteria</taxon>
        <taxon>Pseudomonadati</taxon>
        <taxon>Pseudomonadota</taxon>
        <taxon>Gammaproteobacteria</taxon>
        <taxon>Enterobacterales</taxon>
        <taxon>Enterobacteriaceae</taxon>
        <taxon>Enterobacter</taxon>
    </lineage>
</organism>
<accession>A0ABU6E8D3</accession>
<name>A0ABU6E8D3_9ENTR</name>
<comment type="caution">
    <text evidence="1">The sequence shown here is derived from an EMBL/GenBank/DDBJ whole genome shotgun (WGS) entry which is preliminary data.</text>
</comment>
<dbReference type="PROSITE" id="PS51257">
    <property type="entry name" value="PROKAR_LIPOPROTEIN"/>
    <property type="match status" value="1"/>
</dbReference>
<keyword evidence="2" id="KW-1185">Reference proteome</keyword>
<proteinExistence type="predicted"/>